<evidence type="ECO:0000313" key="6">
    <source>
        <dbReference type="EMBL" id="QHB53179.1"/>
    </source>
</evidence>
<feature type="domain" description="ABC transporter" evidence="5">
    <location>
        <begin position="5"/>
        <end position="228"/>
    </location>
</feature>
<reference evidence="6 7" key="1">
    <citation type="submission" date="2019-12" db="EMBL/GenBank/DDBJ databases">
        <title>Lactobacillus hilgardii FLUB.</title>
        <authorList>
            <person name="Gustaw K."/>
        </authorList>
    </citation>
    <scope>NUCLEOTIDE SEQUENCE [LARGE SCALE GENOMIC DNA]</scope>
    <source>
        <strain evidence="6 7">FLUB</strain>
    </source>
</reference>
<dbReference type="InterPro" id="IPR017871">
    <property type="entry name" value="ABC_transporter-like_CS"/>
</dbReference>
<evidence type="ECO:0000259" key="5">
    <source>
        <dbReference type="PROSITE" id="PS50893"/>
    </source>
</evidence>
<gene>
    <name evidence="6" type="ORF">GQR93_13775</name>
</gene>
<evidence type="ECO:0000256" key="3">
    <source>
        <dbReference type="ARBA" id="ARBA00022741"/>
    </source>
</evidence>
<sequence>MKNILVVNNLTKIFGNNRGLKNISFEIPKGSIVGLIGPNGAGKSTIMKCILGIYPYSQGNILFENKNIKSQNNHSINKKIGSLIESPSLYPFLTGMQHFKLYSVSKSGAQNVIALLKMENYINEKVTNYSYGMKQKFGIALALVNNPDLIILDEPMNGLDLASTLEIRKIILTKSAEGTTFIVSSHILSELEKVVTHIILINHGRVVLQGPFQKLKNIGKQYYELSTSNNLKANKILLNHNFLSNIEASGIQVQLSSKNLNEALDFLLRNNVKIIAINHHSVDLETVALHYIQNKEGNQHA</sequence>
<dbReference type="EMBL" id="CP047121">
    <property type="protein sequence ID" value="QHB53179.1"/>
    <property type="molecule type" value="Genomic_DNA"/>
</dbReference>
<dbReference type="RefSeq" id="WP_035444151.1">
    <property type="nucleotide sequence ID" value="NZ_CABKOL010000106.1"/>
</dbReference>
<evidence type="ECO:0000256" key="1">
    <source>
        <dbReference type="ARBA" id="ARBA00005417"/>
    </source>
</evidence>
<name>A0A6P1E9A1_LENHI</name>
<keyword evidence="4 6" id="KW-0067">ATP-binding</keyword>
<evidence type="ECO:0000313" key="7">
    <source>
        <dbReference type="Proteomes" id="UP000465035"/>
    </source>
</evidence>
<dbReference type="PROSITE" id="PS00211">
    <property type="entry name" value="ABC_TRANSPORTER_1"/>
    <property type="match status" value="1"/>
</dbReference>
<dbReference type="GO" id="GO:0016887">
    <property type="term" value="F:ATP hydrolysis activity"/>
    <property type="evidence" value="ECO:0007669"/>
    <property type="project" value="InterPro"/>
</dbReference>
<dbReference type="Gene3D" id="3.40.50.300">
    <property type="entry name" value="P-loop containing nucleotide triphosphate hydrolases"/>
    <property type="match status" value="1"/>
</dbReference>
<organism evidence="6 7">
    <name type="scientific">Lentilactobacillus hilgardii</name>
    <name type="common">Lactobacillus hilgardii</name>
    <dbReference type="NCBI Taxonomy" id="1588"/>
    <lineage>
        <taxon>Bacteria</taxon>
        <taxon>Bacillati</taxon>
        <taxon>Bacillota</taxon>
        <taxon>Bacilli</taxon>
        <taxon>Lactobacillales</taxon>
        <taxon>Lactobacillaceae</taxon>
        <taxon>Lentilactobacillus</taxon>
    </lineage>
</organism>
<dbReference type="InterPro" id="IPR027417">
    <property type="entry name" value="P-loop_NTPase"/>
</dbReference>
<dbReference type="Proteomes" id="UP000465035">
    <property type="component" value="Chromosome"/>
</dbReference>
<dbReference type="Pfam" id="PF00005">
    <property type="entry name" value="ABC_tran"/>
    <property type="match status" value="1"/>
</dbReference>
<dbReference type="GO" id="GO:0005524">
    <property type="term" value="F:ATP binding"/>
    <property type="evidence" value="ECO:0007669"/>
    <property type="project" value="UniProtKB-KW"/>
</dbReference>
<keyword evidence="3" id="KW-0547">Nucleotide-binding</keyword>
<dbReference type="SMART" id="SM00382">
    <property type="entry name" value="AAA"/>
    <property type="match status" value="1"/>
</dbReference>
<dbReference type="GeneID" id="69059443"/>
<dbReference type="AlphaFoldDB" id="A0A6P1E9A1"/>
<accession>A0A6P1E9A1</accession>
<dbReference type="SUPFAM" id="SSF52540">
    <property type="entry name" value="P-loop containing nucleoside triphosphate hydrolases"/>
    <property type="match status" value="1"/>
</dbReference>
<comment type="similarity">
    <text evidence="1">Belongs to the ABC transporter superfamily.</text>
</comment>
<dbReference type="SMR" id="A0A6P1E9A1"/>
<keyword evidence="2" id="KW-0813">Transport</keyword>
<dbReference type="PROSITE" id="PS50893">
    <property type="entry name" value="ABC_TRANSPORTER_2"/>
    <property type="match status" value="1"/>
</dbReference>
<dbReference type="PANTHER" id="PTHR43335">
    <property type="entry name" value="ABC TRANSPORTER, ATP-BINDING PROTEIN"/>
    <property type="match status" value="1"/>
</dbReference>
<evidence type="ECO:0000256" key="2">
    <source>
        <dbReference type="ARBA" id="ARBA00022448"/>
    </source>
</evidence>
<dbReference type="InterPro" id="IPR003439">
    <property type="entry name" value="ABC_transporter-like_ATP-bd"/>
</dbReference>
<evidence type="ECO:0000256" key="4">
    <source>
        <dbReference type="ARBA" id="ARBA00022840"/>
    </source>
</evidence>
<dbReference type="InterPro" id="IPR003593">
    <property type="entry name" value="AAA+_ATPase"/>
</dbReference>
<protein>
    <submittedName>
        <fullName evidence="6">ATP-binding cassette domain-containing protein</fullName>
    </submittedName>
</protein>
<proteinExistence type="inferred from homology"/>